<dbReference type="InterPro" id="IPR016024">
    <property type="entry name" value="ARM-type_fold"/>
</dbReference>
<evidence type="ECO:0000313" key="2">
    <source>
        <dbReference type="EMBL" id="SGZ41421.1"/>
    </source>
</evidence>
<feature type="compositionally biased region" description="Polar residues" evidence="1">
    <location>
        <begin position="1093"/>
        <end position="1107"/>
    </location>
</feature>
<dbReference type="VEuPathDB" id="FungiDB:HGUI_03622"/>
<protein>
    <submittedName>
        <fullName evidence="2">Uncharacterized protein</fullName>
    </submittedName>
</protein>
<keyword evidence="3" id="KW-1185">Reference proteome</keyword>
<sequence length="1147" mass="134413">MSLKDQKIILSNTPVDALENYHKYLSTEYSSKDIEPTEKDLHSLKGILNDMKKVGFNNLKSEAKTSLCLAILADVVYLSTESNRFTANDIKTFFLILLKELKNSASETNLTDYVLCKYAINKIIACDAVLLILHIKECSQILKEIYHLNNDISDDIKSRELKDAAVKLITTLVVENSDNENNEFLDSHCKQFMNEIIYENEICKEVIQFNHQVFQSYIQLFYNEYILTDDGTFDLKHVDNNVLEQIDSFTHKGFIKLNKLCNLFKKLYIINPALLLYCNGFFQTLMSSQNKYLRILGIRMVKTLMIENLYFIYKHDSIFKIYLTRMSDENHLVRLEILNGDFLKLYECIYQNDKDIFKYMEKILEKGLVDINSEIRLETITQVSKGELNIKFNNNVYNLIIDLCRDKNLDIRERSCAYLSKLVLNSNGEHDTDLEANVINTLIDLYYINDKDLNNIIDAFLSEYIQFDNKKLAHVYTMLKEEKTKHALLALLPRYKVFNKIVLKFIQLVIKDENSEDSSEYMKLLRWLEINYNENDIELFTTLINHDVAIKIRPFLTGRKSFVSPHDKKTFFLDIKNEGIVKDDEINKFNVLMIRCTNTFINLEDIYEKPNENEQFVNVLLSNKHILTNLIDIERLVDSFKTHDLSTSIKRSLILKEVLPELEFDPEILNYFNQFVDGDVELSEYEMYGLSEILPLKDFSSFKFTTDKITSVDDISLTECNLISNSPKDHKIMIDNLLELVFTTDINESSTIEEFDDDEDEMKQIEHADQFMNRSGFDPKNNTLLKVILLMRAKADDMQFLRGILETQGCCIKLSQCSEQPQFWRWIIMNELISLYLSKCLDSTLYFEDFLGDSQIHLQWYAIDIHRYVRQRFFSFLIENFKELPMSVSFFIFYIDVSLDGTNNFNAYVTFLENIMSDKTFNKDRYFERLISRFLHNLSYLPTVSVLNNEEDSSEEKNDVLEDLIAKISLFLRFVLNKENCTLILGYCNTIFNHKDKLNEDNKDIYLISDICITMINQVIKMKNWADLKVTDEVSNDKIKLPLDLYVKKENTKDEIIKSIEELLSTTDKEFITKMSNKNKNLMKIDSTIQTNTPNSVISKSKDTNNIMPMKKKSKELDNVKAENKEGLRKSKRIKRDINYDENQNSI</sequence>
<dbReference type="Proteomes" id="UP000183365">
    <property type="component" value="Unassembled WGS sequence"/>
</dbReference>
<organism evidence="2 3">
    <name type="scientific">Hanseniaspora guilliermondii</name>
    <dbReference type="NCBI Taxonomy" id="56406"/>
    <lineage>
        <taxon>Eukaryota</taxon>
        <taxon>Fungi</taxon>
        <taxon>Dikarya</taxon>
        <taxon>Ascomycota</taxon>
        <taxon>Saccharomycotina</taxon>
        <taxon>Saccharomycetes</taxon>
        <taxon>Saccharomycodales</taxon>
        <taxon>Saccharomycodaceae</taxon>
        <taxon>Hanseniaspora</taxon>
    </lineage>
</organism>
<dbReference type="SUPFAM" id="SSF48371">
    <property type="entry name" value="ARM repeat"/>
    <property type="match status" value="1"/>
</dbReference>
<dbReference type="AlphaFoldDB" id="A0A1L0CQY6"/>
<reference evidence="3" key="1">
    <citation type="submission" date="2016-11" db="EMBL/GenBank/DDBJ databases">
        <authorList>
            <person name="Guldener U."/>
        </authorList>
    </citation>
    <scope>NUCLEOTIDE SEQUENCE [LARGE SCALE GENOMIC DNA]</scope>
</reference>
<proteinExistence type="predicted"/>
<dbReference type="OrthoDB" id="200660at2759"/>
<name>A0A1L0CQY6_9ASCO</name>
<accession>A0A1L0CQY6</accession>
<feature type="compositionally biased region" description="Basic and acidic residues" evidence="1">
    <location>
        <begin position="1115"/>
        <end position="1129"/>
    </location>
</feature>
<dbReference type="EMBL" id="FQNF01000102">
    <property type="protein sequence ID" value="SGZ41421.1"/>
    <property type="molecule type" value="Genomic_DNA"/>
</dbReference>
<evidence type="ECO:0000313" key="3">
    <source>
        <dbReference type="Proteomes" id="UP000183365"/>
    </source>
</evidence>
<evidence type="ECO:0000256" key="1">
    <source>
        <dbReference type="SAM" id="MobiDB-lite"/>
    </source>
</evidence>
<feature type="region of interest" description="Disordered" evidence="1">
    <location>
        <begin position="1093"/>
        <end position="1147"/>
    </location>
</feature>
<gene>
    <name evidence="2" type="ORF">HGUI_03622</name>
</gene>